<reference evidence="2 3" key="1">
    <citation type="submission" date="2020-07" db="EMBL/GenBank/DDBJ databases">
        <title>Halophilic bacteria isolated from french cheeses.</title>
        <authorList>
            <person name="Kothe C.I."/>
            <person name="Farah-Kraiem B."/>
            <person name="Renault P."/>
            <person name="Dridi B."/>
        </authorList>
    </citation>
    <scope>NUCLEOTIDE SEQUENCE [LARGE SCALE GENOMIC DNA]</scope>
    <source>
        <strain evidence="2 3">FME1</strain>
    </source>
</reference>
<dbReference type="SUPFAM" id="SSF53756">
    <property type="entry name" value="UDP-Glycosyltransferase/glycogen phosphorylase"/>
    <property type="match status" value="1"/>
</dbReference>
<dbReference type="EMBL" id="RRZD01000010">
    <property type="protein sequence ID" value="MBE0400791.1"/>
    <property type="molecule type" value="Genomic_DNA"/>
</dbReference>
<gene>
    <name evidence="2" type="ORF">EI168_11825</name>
</gene>
<evidence type="ECO:0000313" key="3">
    <source>
        <dbReference type="Proteomes" id="UP001645039"/>
    </source>
</evidence>
<name>A0ABR9F4A0_9GAMM</name>
<proteinExistence type="predicted"/>
<organism evidence="2 3">
    <name type="scientific">Halomonas casei</name>
    <dbReference type="NCBI Taxonomy" id="2742613"/>
    <lineage>
        <taxon>Bacteria</taxon>
        <taxon>Pseudomonadati</taxon>
        <taxon>Pseudomonadota</taxon>
        <taxon>Gammaproteobacteria</taxon>
        <taxon>Oceanospirillales</taxon>
        <taxon>Halomonadaceae</taxon>
        <taxon>Halomonas</taxon>
    </lineage>
</organism>
<dbReference type="RefSeq" id="WP_096281578.1">
    <property type="nucleotide sequence ID" value="NZ_CBCSBM010000001.1"/>
</dbReference>
<protein>
    <submittedName>
        <fullName evidence="2">Glycosyltransferase</fullName>
    </submittedName>
</protein>
<comment type="caution">
    <text evidence="2">The sequence shown here is derived from an EMBL/GenBank/DDBJ whole genome shotgun (WGS) entry which is preliminary data.</text>
</comment>
<sequence length="645" mass="69667">MSRHFTLIVAGDPAQRTGGYLYDAHIVAALREQGWEIDVIGLSGAFPDPDSEATQQLTQALESLPQGASVVIDGLAMGALPEVIALHGQRLDITSLLHHPLGDELGLSEADQQRFHRSELAALAGVARIIVTSHFTARRVLELATNYAMPLNADVSVVEPGVAQAPVSRADEPGEPLRLLCVATVTPRKGQDILVQALADVAGDNWQCDCYGGARDAGFAQRVQQLIEQHQLTGRVILHGECDDETLEAAYQRAHALVLPSWYEGYGMVITEALAHGLPVITTTGGALRDTLPPGAGLSVPPGDSEALQDALNRFCGDPDLRHQLRQGAVQARHSLNDWQAAGADFAAALTTPRAPLGFSAGSQFAADWLTLREEADIASRSQPLAMQASEWLSARAASPRIADLGCGRGSNMRFLAPHLGSYQRWKLIDHDAGLLEQAQQRVVEFSDCQGLPVTVETHCVSLEPLSDVPINDSHLVTASALLDLVSQQWIDELVTRCAHQHQALLIALSVTGEWYFTDVLDAPVVDDEDHWMLAMFMAHQQRDKGLGAALGGQAHDALVAALEKAQYRIEQAETPWHLSAGNREQLPLMSALLEGWALAVTEQVPESSARIAAWLQHRQQAVAGGELGIWVGHRDLFAMPQEEA</sequence>
<dbReference type="Pfam" id="PF00534">
    <property type="entry name" value="Glycos_transf_1"/>
    <property type="match status" value="1"/>
</dbReference>
<keyword evidence="3" id="KW-1185">Reference proteome</keyword>
<dbReference type="InterPro" id="IPR001296">
    <property type="entry name" value="Glyco_trans_1"/>
</dbReference>
<dbReference type="SUPFAM" id="SSF53335">
    <property type="entry name" value="S-adenosyl-L-methionine-dependent methyltransferases"/>
    <property type="match status" value="1"/>
</dbReference>
<feature type="domain" description="Glycosyl transferase family 1" evidence="1">
    <location>
        <begin position="172"/>
        <end position="329"/>
    </location>
</feature>
<dbReference type="Proteomes" id="UP001645039">
    <property type="component" value="Unassembled WGS sequence"/>
</dbReference>
<evidence type="ECO:0000313" key="2">
    <source>
        <dbReference type="EMBL" id="MBE0400791.1"/>
    </source>
</evidence>
<dbReference type="InterPro" id="IPR029063">
    <property type="entry name" value="SAM-dependent_MTases_sf"/>
</dbReference>
<dbReference type="Gene3D" id="3.40.50.2000">
    <property type="entry name" value="Glycogen Phosphorylase B"/>
    <property type="match status" value="1"/>
</dbReference>
<accession>A0ABR9F4A0</accession>
<dbReference type="Gene3D" id="3.40.50.150">
    <property type="entry name" value="Vaccinia Virus protein VP39"/>
    <property type="match status" value="1"/>
</dbReference>
<evidence type="ECO:0000259" key="1">
    <source>
        <dbReference type="Pfam" id="PF00534"/>
    </source>
</evidence>
<dbReference type="CDD" id="cd03801">
    <property type="entry name" value="GT4_PimA-like"/>
    <property type="match status" value="1"/>
</dbReference>
<dbReference type="PANTHER" id="PTHR12526">
    <property type="entry name" value="GLYCOSYLTRANSFERASE"/>
    <property type="match status" value="1"/>
</dbReference>